<evidence type="ECO:0000259" key="2">
    <source>
        <dbReference type="Pfam" id="PF12866"/>
    </source>
</evidence>
<proteinExistence type="predicted"/>
<evidence type="ECO:0000256" key="1">
    <source>
        <dbReference type="SAM" id="SignalP"/>
    </source>
</evidence>
<gene>
    <name evidence="3" type="ORF">J5U18_12205</name>
</gene>
<dbReference type="AlphaFoldDB" id="A0A8T4HCV9"/>
<name>A0A8T4HCV9_9SPHI</name>
<accession>A0A8T4HCV9</accession>
<evidence type="ECO:0000313" key="4">
    <source>
        <dbReference type="Proteomes" id="UP000679691"/>
    </source>
</evidence>
<evidence type="ECO:0000313" key="3">
    <source>
        <dbReference type="EMBL" id="MBP3944303.1"/>
    </source>
</evidence>
<reference evidence="3" key="1">
    <citation type="submission" date="2021-03" db="EMBL/GenBank/DDBJ databases">
        <authorList>
            <person name="Lu T."/>
            <person name="Wang Q."/>
            <person name="Han X."/>
        </authorList>
    </citation>
    <scope>NUCLEOTIDE SEQUENCE</scope>
    <source>
        <strain evidence="3">WQ 2009</strain>
    </source>
</reference>
<dbReference type="Proteomes" id="UP000679691">
    <property type="component" value="Unassembled WGS sequence"/>
</dbReference>
<dbReference type="EMBL" id="JAGKSB010000016">
    <property type="protein sequence ID" value="MBP3944303.1"/>
    <property type="molecule type" value="Genomic_DNA"/>
</dbReference>
<feature type="signal peptide" evidence="1">
    <location>
        <begin position="1"/>
        <end position="23"/>
    </location>
</feature>
<dbReference type="RefSeq" id="WP_353547809.1">
    <property type="nucleotide sequence ID" value="NZ_JAGKSB010000016.1"/>
</dbReference>
<sequence length="250" mass="27264">MMKITKNNIFLGLACSLSILSCAKDNYEKPNASLKGVLVDVATKNPVNGVVGNGNFGNLQFFQMDYGVPNPAAFTTAGFKADGTYANQTLFNGKYKLVPRGPYFYQDTVTVDLKGSMQVDLPVVPFTYPKITVGEITSNSITVKVSAKRNAAAEAIMPQQISAVVALLGTTAGVNYNNYYVVNNNTTNYRYVVNTSAVNNNVIATNEYSYTFKDLKPGTTYFLRGASRVSTNNPSNYYNYSELLTVKTSN</sequence>
<keyword evidence="1" id="KW-0732">Signal</keyword>
<keyword evidence="4" id="KW-1185">Reference proteome</keyword>
<dbReference type="PROSITE" id="PS51257">
    <property type="entry name" value="PROKAR_LIPOPROTEIN"/>
    <property type="match status" value="1"/>
</dbReference>
<feature type="domain" description="DUF3823" evidence="2">
    <location>
        <begin position="34"/>
        <end position="123"/>
    </location>
</feature>
<protein>
    <submittedName>
        <fullName evidence="3">DUF3823 domain-containing protein</fullName>
    </submittedName>
</protein>
<dbReference type="Gene3D" id="2.60.40.1120">
    <property type="entry name" value="Carboxypeptidase-like, regulatory domain"/>
    <property type="match status" value="1"/>
</dbReference>
<dbReference type="InterPro" id="IPR024278">
    <property type="entry name" value="DUF3823_N"/>
</dbReference>
<organism evidence="3 4">
    <name type="scientific">Rhinopithecimicrobium faecis</name>
    <dbReference type="NCBI Taxonomy" id="2820698"/>
    <lineage>
        <taxon>Bacteria</taxon>
        <taxon>Pseudomonadati</taxon>
        <taxon>Bacteroidota</taxon>
        <taxon>Sphingobacteriia</taxon>
        <taxon>Sphingobacteriales</taxon>
        <taxon>Sphingobacteriaceae</taxon>
        <taxon>Rhinopithecimicrobium</taxon>
    </lineage>
</organism>
<feature type="chain" id="PRO_5035816395" evidence="1">
    <location>
        <begin position="24"/>
        <end position="250"/>
    </location>
</feature>
<comment type="caution">
    <text evidence="3">The sequence shown here is derived from an EMBL/GenBank/DDBJ whole genome shotgun (WGS) entry which is preliminary data.</text>
</comment>
<dbReference type="Pfam" id="PF12866">
    <property type="entry name" value="DUF3823"/>
    <property type="match status" value="1"/>
</dbReference>